<dbReference type="GO" id="GO:0005524">
    <property type="term" value="F:ATP binding"/>
    <property type="evidence" value="ECO:0007669"/>
    <property type="project" value="UniProtKB-KW"/>
</dbReference>
<dbReference type="SUPFAM" id="SSF55785">
    <property type="entry name" value="PYP-like sensor domain (PAS domain)"/>
    <property type="match status" value="1"/>
</dbReference>
<dbReference type="CDD" id="cd00130">
    <property type="entry name" value="PAS"/>
    <property type="match status" value="1"/>
</dbReference>
<dbReference type="Gene3D" id="3.30.450.20">
    <property type="entry name" value="PAS domain"/>
    <property type="match status" value="1"/>
</dbReference>
<dbReference type="GO" id="GO:0006355">
    <property type="term" value="P:regulation of DNA-templated transcription"/>
    <property type="evidence" value="ECO:0007669"/>
    <property type="project" value="InterPro"/>
</dbReference>
<evidence type="ECO:0000313" key="7">
    <source>
        <dbReference type="EMBL" id="SHF11570.1"/>
    </source>
</evidence>
<dbReference type="Pfam" id="PF00158">
    <property type="entry name" value="Sigma54_activat"/>
    <property type="match status" value="1"/>
</dbReference>
<keyword evidence="1" id="KW-0547">Nucleotide-binding</keyword>
<dbReference type="EMBL" id="FQVI01000013">
    <property type="protein sequence ID" value="SHF11570.1"/>
    <property type="molecule type" value="Genomic_DNA"/>
</dbReference>
<dbReference type="InterPro" id="IPR035965">
    <property type="entry name" value="PAS-like_dom_sf"/>
</dbReference>
<dbReference type="InterPro" id="IPR009057">
    <property type="entry name" value="Homeodomain-like_sf"/>
</dbReference>
<dbReference type="InterPro" id="IPR002197">
    <property type="entry name" value="HTH_Fis"/>
</dbReference>
<dbReference type="Pfam" id="PF25601">
    <property type="entry name" value="AAA_lid_14"/>
    <property type="match status" value="1"/>
</dbReference>
<dbReference type="AlphaFoldDB" id="A0A1M4Z0R3"/>
<proteinExistence type="predicted"/>
<dbReference type="InterPro" id="IPR002078">
    <property type="entry name" value="Sigma_54_int"/>
</dbReference>
<dbReference type="PROSITE" id="PS50045">
    <property type="entry name" value="SIGMA54_INTERACT_4"/>
    <property type="match status" value="1"/>
</dbReference>
<dbReference type="PROSITE" id="PS50112">
    <property type="entry name" value="PAS"/>
    <property type="match status" value="1"/>
</dbReference>
<accession>A0A1M4Z0R3</accession>
<keyword evidence="4" id="KW-0804">Transcription</keyword>
<organism evidence="7 8">
    <name type="scientific">Lactonifactor longoviformis DSM 17459</name>
    <dbReference type="NCBI Taxonomy" id="1122155"/>
    <lineage>
        <taxon>Bacteria</taxon>
        <taxon>Bacillati</taxon>
        <taxon>Bacillota</taxon>
        <taxon>Clostridia</taxon>
        <taxon>Eubacteriales</taxon>
        <taxon>Clostridiaceae</taxon>
        <taxon>Lactonifactor</taxon>
    </lineage>
</organism>
<dbReference type="STRING" id="1122155.SAMN02745158_02580"/>
<sequence length="451" mass="52181">MDTYKKIMAETEFSHLVFENMMEEIFVFNENGRCVYINPAAERSEGFSLDQVRGKRLLEIYDVEKEDSPTYLVLSTQKPVEDMVCAYLTGGREKIKTSSAFPIFNGEKFAGAFCIQRDFSQFTDMIDKNLELQTQLNQQKNHGGSGVYEQHLIGESESFRYALSLAEMAAQSDSNVLLEGEDGCGKTTIAHYIHDHSSRRHAPFLLVDCASVPEELLEHLLFGTMGQSHSGWEKEGILSRLNGGTLYLKNITHLPGAVQMRLVRVLDENRDFRLICDSKVSSTDIVRKSFLHMDFFYNISVVQIRIPPLREREDDILLFMEYFMHKYHQRFAKRIAGVSQETVSWFRIYSWPGNIRQFRTCIEAAMNYAEDGKQIMADDLPANIFYERRDEQADTDGTAFCKRKLYFEAREKERDEIVKALSHTNGNISQASRYLGISRQLLYYRMKKYKL</sequence>
<dbReference type="PANTHER" id="PTHR32071">
    <property type="entry name" value="TRANSCRIPTIONAL REGULATORY PROTEIN"/>
    <property type="match status" value="1"/>
</dbReference>
<evidence type="ECO:0000259" key="6">
    <source>
        <dbReference type="PROSITE" id="PS50112"/>
    </source>
</evidence>
<dbReference type="GO" id="GO:0043565">
    <property type="term" value="F:sequence-specific DNA binding"/>
    <property type="evidence" value="ECO:0007669"/>
    <property type="project" value="InterPro"/>
</dbReference>
<dbReference type="PRINTS" id="PR01590">
    <property type="entry name" value="HTHFIS"/>
</dbReference>
<dbReference type="SUPFAM" id="SSF46689">
    <property type="entry name" value="Homeodomain-like"/>
    <property type="match status" value="1"/>
</dbReference>
<evidence type="ECO:0000256" key="1">
    <source>
        <dbReference type="ARBA" id="ARBA00022741"/>
    </source>
</evidence>
<evidence type="ECO:0000313" key="8">
    <source>
        <dbReference type="Proteomes" id="UP000184245"/>
    </source>
</evidence>
<dbReference type="InterPro" id="IPR000014">
    <property type="entry name" value="PAS"/>
</dbReference>
<protein>
    <submittedName>
        <fullName evidence="7">Arginine utilization regulatory protein</fullName>
    </submittedName>
</protein>
<dbReference type="RefSeq" id="WP_072852384.1">
    <property type="nucleotide sequence ID" value="NZ_FQVI01000013.1"/>
</dbReference>
<dbReference type="SUPFAM" id="SSF52540">
    <property type="entry name" value="P-loop containing nucleoside triphosphate hydrolases"/>
    <property type="match status" value="1"/>
</dbReference>
<dbReference type="Proteomes" id="UP000184245">
    <property type="component" value="Unassembled WGS sequence"/>
</dbReference>
<evidence type="ECO:0000256" key="4">
    <source>
        <dbReference type="ARBA" id="ARBA00023163"/>
    </source>
</evidence>
<dbReference type="InterPro" id="IPR013656">
    <property type="entry name" value="PAS_4"/>
</dbReference>
<keyword evidence="2" id="KW-0067">ATP-binding</keyword>
<evidence type="ECO:0000256" key="2">
    <source>
        <dbReference type="ARBA" id="ARBA00022840"/>
    </source>
</evidence>
<dbReference type="OrthoDB" id="9803970at2"/>
<reference evidence="7 8" key="1">
    <citation type="submission" date="2016-11" db="EMBL/GenBank/DDBJ databases">
        <authorList>
            <person name="Jaros S."/>
            <person name="Januszkiewicz K."/>
            <person name="Wedrychowicz H."/>
        </authorList>
    </citation>
    <scope>NUCLEOTIDE SEQUENCE [LARGE SCALE GENOMIC DNA]</scope>
    <source>
        <strain evidence="7 8">DSM 17459</strain>
    </source>
</reference>
<feature type="domain" description="PAS" evidence="6">
    <location>
        <begin position="10"/>
        <end position="63"/>
    </location>
</feature>
<dbReference type="Gene3D" id="3.40.50.300">
    <property type="entry name" value="P-loop containing nucleotide triphosphate hydrolases"/>
    <property type="match status" value="1"/>
</dbReference>
<evidence type="ECO:0000259" key="5">
    <source>
        <dbReference type="PROSITE" id="PS50045"/>
    </source>
</evidence>
<keyword evidence="8" id="KW-1185">Reference proteome</keyword>
<dbReference type="Pfam" id="PF08448">
    <property type="entry name" value="PAS_4"/>
    <property type="match status" value="1"/>
</dbReference>
<feature type="domain" description="Sigma-54 factor interaction" evidence="5">
    <location>
        <begin position="152"/>
        <end position="367"/>
    </location>
</feature>
<gene>
    <name evidence="7" type="ORF">SAMN02745158_02580</name>
</gene>
<name>A0A1M4Z0R3_9CLOT</name>
<dbReference type="SMART" id="SM00091">
    <property type="entry name" value="PAS"/>
    <property type="match status" value="1"/>
</dbReference>
<dbReference type="NCBIfam" id="TIGR00229">
    <property type="entry name" value="sensory_box"/>
    <property type="match status" value="1"/>
</dbReference>
<dbReference type="Pfam" id="PF02954">
    <property type="entry name" value="HTH_8"/>
    <property type="match status" value="1"/>
</dbReference>
<dbReference type="Gene3D" id="1.10.10.60">
    <property type="entry name" value="Homeodomain-like"/>
    <property type="match status" value="1"/>
</dbReference>
<dbReference type="InterPro" id="IPR027417">
    <property type="entry name" value="P-loop_NTPase"/>
</dbReference>
<keyword evidence="3" id="KW-0805">Transcription regulation</keyword>
<dbReference type="Gene3D" id="1.10.8.60">
    <property type="match status" value="1"/>
</dbReference>
<dbReference type="CDD" id="cd00009">
    <property type="entry name" value="AAA"/>
    <property type="match status" value="1"/>
</dbReference>
<evidence type="ECO:0000256" key="3">
    <source>
        <dbReference type="ARBA" id="ARBA00023015"/>
    </source>
</evidence>
<dbReference type="InterPro" id="IPR058031">
    <property type="entry name" value="AAA_lid_NorR"/>
</dbReference>